<protein>
    <submittedName>
        <fullName evidence="4">ABC transporter substrate-binding protein</fullName>
    </submittedName>
</protein>
<feature type="domain" description="Solute-binding protein family 5" evidence="3">
    <location>
        <begin position="91"/>
        <end position="457"/>
    </location>
</feature>
<name>A0ABR9W5I3_9MICO</name>
<reference evidence="4 5" key="1">
    <citation type="submission" date="2020-10" db="EMBL/GenBank/DDBJ databases">
        <title>Draft genome and description of Brachybacterium epidermidis sp nov.</title>
        <authorList>
            <person name="Boxberger M."/>
            <person name="La Scola B."/>
        </authorList>
    </citation>
    <scope>NUCLEOTIDE SEQUENCE [LARGE SCALE GENOMIC DNA]</scope>
    <source>
        <strain evidence="4 5">Marseille-Q2903</strain>
    </source>
</reference>
<comment type="caution">
    <text evidence="4">The sequence shown here is derived from an EMBL/GenBank/DDBJ whole genome shotgun (WGS) entry which is preliminary data.</text>
</comment>
<keyword evidence="1" id="KW-0732">Signal</keyword>
<dbReference type="PIRSF" id="PIRSF002741">
    <property type="entry name" value="MppA"/>
    <property type="match status" value="1"/>
</dbReference>
<dbReference type="Gene3D" id="3.40.190.10">
    <property type="entry name" value="Periplasmic binding protein-like II"/>
    <property type="match status" value="1"/>
</dbReference>
<evidence type="ECO:0000256" key="1">
    <source>
        <dbReference type="ARBA" id="ARBA00022729"/>
    </source>
</evidence>
<evidence type="ECO:0000259" key="3">
    <source>
        <dbReference type="Pfam" id="PF00496"/>
    </source>
</evidence>
<dbReference type="EMBL" id="JADEYR010000011">
    <property type="protein sequence ID" value="MBE9404548.1"/>
    <property type="molecule type" value="Genomic_DNA"/>
</dbReference>
<dbReference type="PANTHER" id="PTHR30290:SF38">
    <property type="entry name" value="D,D-DIPEPTIDE-BINDING PERIPLASMIC PROTEIN DDPA-RELATED"/>
    <property type="match status" value="1"/>
</dbReference>
<sequence length="540" mass="58007">MLRRRTVVTAGTAALLAAGCVPRQELEAPPDRPNVVGTGEPTSGVREGGDLVMALSSEPDRLDPTTSSSLYTRYVMQPMCEKLYDIDSDGEIVPMLATELPTIEEGGLTLTFPLRTDAVFSDGEPFNAAAVAAMLTRHLTHEASSRKSELGPVDTVEAVDEHTVKVTFSAPFSPFTAALADRAGMILSPKAVEEMGDDVGNHPVGVGAFRFVGRVPQTSIELERDPLYYDADNVHLDRIIYRIMTDANIRAANVQSGDVHVADSISPQDIEVLEAARGVTTLQVGSLGYQALTINLRDTDPDGNPTDPPLIATDPRVRQALSIALDREALTNTVFNGWYTPAGSPIAPGTPFSTPESDHLPAYDPDAARTLLAEAGAPIPYPLQVKVSNSQDALRYAQAMQAQLSQAGFALALLPTEYTAILDAQDRGDFEAVQLGWSGRVDPHGNAYNFWTTDASNNYSGYSSPEMDDLLARGAEQTSIDDRAATYGEAVTLMQEVNAVIYLYRQRSLTALSSDVTGVATFADGVVRLSHAAFLDEKET</sequence>
<feature type="region of interest" description="Disordered" evidence="2">
    <location>
        <begin position="25"/>
        <end position="47"/>
    </location>
</feature>
<evidence type="ECO:0000313" key="4">
    <source>
        <dbReference type="EMBL" id="MBE9404548.1"/>
    </source>
</evidence>
<gene>
    <name evidence="4" type="ORF">IOE58_10275</name>
</gene>
<dbReference type="Gene3D" id="3.90.76.10">
    <property type="entry name" value="Dipeptide-binding Protein, Domain 1"/>
    <property type="match status" value="1"/>
</dbReference>
<keyword evidence="5" id="KW-1185">Reference proteome</keyword>
<evidence type="ECO:0000313" key="5">
    <source>
        <dbReference type="Proteomes" id="UP000644727"/>
    </source>
</evidence>
<dbReference type="SUPFAM" id="SSF53850">
    <property type="entry name" value="Periplasmic binding protein-like II"/>
    <property type="match status" value="1"/>
</dbReference>
<dbReference type="Gene3D" id="3.10.105.10">
    <property type="entry name" value="Dipeptide-binding Protein, Domain 3"/>
    <property type="match status" value="1"/>
</dbReference>
<dbReference type="InterPro" id="IPR000914">
    <property type="entry name" value="SBP_5_dom"/>
</dbReference>
<evidence type="ECO:0000256" key="2">
    <source>
        <dbReference type="SAM" id="MobiDB-lite"/>
    </source>
</evidence>
<dbReference type="InterPro" id="IPR039424">
    <property type="entry name" value="SBP_5"/>
</dbReference>
<dbReference type="PANTHER" id="PTHR30290">
    <property type="entry name" value="PERIPLASMIC BINDING COMPONENT OF ABC TRANSPORTER"/>
    <property type="match status" value="1"/>
</dbReference>
<accession>A0ABR9W5I3</accession>
<dbReference type="Pfam" id="PF00496">
    <property type="entry name" value="SBP_bac_5"/>
    <property type="match status" value="1"/>
</dbReference>
<organism evidence="4 5">
    <name type="scientific">Brachybacterium epidermidis</name>
    <dbReference type="NCBI Taxonomy" id="2781983"/>
    <lineage>
        <taxon>Bacteria</taxon>
        <taxon>Bacillati</taxon>
        <taxon>Actinomycetota</taxon>
        <taxon>Actinomycetes</taxon>
        <taxon>Micrococcales</taxon>
        <taxon>Dermabacteraceae</taxon>
        <taxon>Brachybacterium</taxon>
    </lineage>
</organism>
<dbReference type="RefSeq" id="WP_193866295.1">
    <property type="nucleotide sequence ID" value="NZ_JADEYR010000011.1"/>
</dbReference>
<dbReference type="PROSITE" id="PS51257">
    <property type="entry name" value="PROKAR_LIPOPROTEIN"/>
    <property type="match status" value="1"/>
</dbReference>
<proteinExistence type="predicted"/>
<dbReference type="InterPro" id="IPR030678">
    <property type="entry name" value="Peptide/Ni-bd"/>
</dbReference>
<dbReference type="Proteomes" id="UP000644727">
    <property type="component" value="Unassembled WGS sequence"/>
</dbReference>